<sequence>AYLFADQRPRELRLAVRSTGVPVTGTVRLRLPSGWTASPAEAAVRLPGGEADTTLSFAVTPGATPAAGTVAAEIATDIGRYGSDIVRLDYPHVPIQTLLPPAEAHLVRADLKRTGYEIAYLMGSGDEVPEALAAMGFHVTLLSDDELAKEDLTLVDAVVVGVRAYNTRPRLRAQQRRLLDWVATGGRLVVQYQRPEEGLQDKLGPWPLRISNDRVTVEEAPVTLLKPDHPLLTTPNRIGASDFEGWEQERGTYFSNRWDPRYEALMSSHDPGEPARDGGMLVATLGKGMFIYTGYAFFRQLPAGVPGAWRLFANLVSNPQ</sequence>
<dbReference type="SUPFAM" id="SSF52317">
    <property type="entry name" value="Class I glutamine amidotransferase-like"/>
    <property type="match status" value="1"/>
</dbReference>
<reference evidence="1 2" key="1">
    <citation type="journal article" date="2019" name="Nat. Microbiol.">
        <title>Mediterranean grassland soil C-N compound turnover is dependent on rainfall and depth, and is mediated by genomically divergent microorganisms.</title>
        <authorList>
            <person name="Diamond S."/>
            <person name="Andeer P.F."/>
            <person name="Li Z."/>
            <person name="Crits-Christoph A."/>
            <person name="Burstein D."/>
            <person name="Anantharaman K."/>
            <person name="Lane K.R."/>
            <person name="Thomas B.C."/>
            <person name="Pan C."/>
            <person name="Northen T.R."/>
            <person name="Banfield J.F."/>
        </authorList>
    </citation>
    <scope>NUCLEOTIDE SEQUENCE [LARGE SCALE GENOMIC DNA]</scope>
    <source>
        <strain evidence="1">WS_11</strain>
    </source>
</reference>
<evidence type="ECO:0000313" key="1">
    <source>
        <dbReference type="EMBL" id="TMQ72018.1"/>
    </source>
</evidence>
<proteinExistence type="predicted"/>
<dbReference type="InterPro" id="IPR029062">
    <property type="entry name" value="Class_I_gatase-like"/>
</dbReference>
<organism evidence="1 2">
    <name type="scientific">Eiseniibacteriota bacterium</name>
    <dbReference type="NCBI Taxonomy" id="2212470"/>
    <lineage>
        <taxon>Bacteria</taxon>
        <taxon>Candidatus Eiseniibacteriota</taxon>
    </lineage>
</organism>
<dbReference type="AlphaFoldDB" id="A0A538U807"/>
<gene>
    <name evidence="1" type="ORF">E6K81_08600</name>
</gene>
<protein>
    <submittedName>
        <fullName evidence="1">LmbE family protein</fullName>
    </submittedName>
</protein>
<dbReference type="EMBL" id="VBPB01000125">
    <property type="protein sequence ID" value="TMQ72018.1"/>
    <property type="molecule type" value="Genomic_DNA"/>
</dbReference>
<name>A0A538U807_UNCEI</name>
<accession>A0A538U807</accession>
<evidence type="ECO:0000313" key="2">
    <source>
        <dbReference type="Proteomes" id="UP000319771"/>
    </source>
</evidence>
<comment type="caution">
    <text evidence="1">The sequence shown here is derived from an EMBL/GenBank/DDBJ whole genome shotgun (WGS) entry which is preliminary data.</text>
</comment>
<feature type="non-terminal residue" evidence="1">
    <location>
        <position position="1"/>
    </location>
</feature>
<dbReference type="Proteomes" id="UP000319771">
    <property type="component" value="Unassembled WGS sequence"/>
</dbReference>